<feature type="region of interest" description="Disordered" evidence="3">
    <location>
        <begin position="138"/>
        <end position="160"/>
    </location>
</feature>
<dbReference type="InterPro" id="IPR051222">
    <property type="entry name" value="PPR/CCM1_RNA-binding"/>
</dbReference>
<dbReference type="OrthoDB" id="185373at2759"/>
<accession>A0A812V689</accession>
<evidence type="ECO:0000256" key="4">
    <source>
        <dbReference type="SAM" id="Phobius"/>
    </source>
</evidence>
<comment type="caution">
    <text evidence="6">The sequence shown here is derived from an EMBL/GenBank/DDBJ whole genome shotgun (WGS) entry which is preliminary data.</text>
</comment>
<name>A0A812V689_SYMPI</name>
<evidence type="ECO:0000256" key="1">
    <source>
        <dbReference type="ARBA" id="ARBA00022737"/>
    </source>
</evidence>
<keyword evidence="7" id="KW-1185">Reference proteome</keyword>
<feature type="repeat" description="PPR" evidence="2">
    <location>
        <begin position="435"/>
        <end position="469"/>
    </location>
</feature>
<feature type="region of interest" description="Disordered" evidence="3">
    <location>
        <begin position="281"/>
        <end position="322"/>
    </location>
</feature>
<organism evidence="6 7">
    <name type="scientific">Symbiodinium pilosum</name>
    <name type="common">Dinoflagellate</name>
    <dbReference type="NCBI Taxonomy" id="2952"/>
    <lineage>
        <taxon>Eukaryota</taxon>
        <taxon>Sar</taxon>
        <taxon>Alveolata</taxon>
        <taxon>Dinophyceae</taxon>
        <taxon>Suessiales</taxon>
        <taxon>Symbiodiniaceae</taxon>
        <taxon>Symbiodinium</taxon>
    </lineage>
</organism>
<feature type="domain" description="PROP1-like PPR" evidence="5">
    <location>
        <begin position="632"/>
        <end position="742"/>
    </location>
</feature>
<sequence>MGDDVMIPWVLASFPIAGASFVHLAAQVPWQSLPGLDAGLERAARAEYELGVQAWNLRQPEQGLELFLRSAQKGHQVGEYCFRYGMYHELPPSDIKQALRWYRRGARMNHKGSTTMLGKLHLAAGQKEKAMHFLQRTGKPQRSLEPPRALSQSILDTGHGGERGDSLAQWFLGELFLQSTKLRDAVKWWKLSAENGDSDAMMRLSQVIAFVVLGRHAALMFRYYYQSSITLQKSGDTMIETLRTMYEIVLMAKLELAVFVLAAGLHFLLFSNLSLRRSQPKPRSKAKLHDAGDGPAADVVSSQKPSEKPTGPSAGPVTNDAQPQVPCHQAFHRILDTVVKTDVDQCWEVLKRMEATGLSPNNVTCSILLKGVQKGMQEGYLQKVMKIIDSREVKDMDEVLLGSLYEACIRCGQVQYLLNYVKRLREESGFVQVRSAHTVGSIIRAYGAAEDLDGVWATWNEMKRKQIQPTRITLGCMVEALASNHDAEGAYEIIQQALADPQTAALVNAVTYSSVLKSFNHQKRFHRVWEVYEEMIKQKVEFSVTTYNALLDVCARSGEIGRAEPLLKDMADQGVSPNIITYGTVIKAYCSANRLDQAFAVLEEMQKNTSLHPDEVTYNTLLDGCARYGLFDRGLEVLADMRRSCVAPSNYTLSVIAKLANRSKKPKKAFEMVEELRKEFNLKLNMHVYNNLIHAATCDGNMTKAQEVFGTMLEERVRPDGRTYTLLLRFCITQKAAMAAMAFMRTAFGMKQQKDELKASGGEDPLHPQLVKSLLRSCHWAAAPLRGNSALQEEVIQDTFDFLSRSLDSPGVPKLLAEVQKSLPSMKLPKSTTSRIFAKH</sequence>
<keyword evidence="4" id="KW-1133">Transmembrane helix</keyword>
<feature type="repeat" description="PPR" evidence="2">
    <location>
        <begin position="543"/>
        <end position="577"/>
    </location>
</feature>
<feature type="repeat" description="PPR" evidence="2">
    <location>
        <begin position="578"/>
        <end position="608"/>
    </location>
</feature>
<dbReference type="SUPFAM" id="SSF81901">
    <property type="entry name" value="HCP-like"/>
    <property type="match status" value="1"/>
</dbReference>
<feature type="domain" description="PROP1-like PPR" evidence="5">
    <location>
        <begin position="514"/>
        <end position="630"/>
    </location>
</feature>
<dbReference type="Pfam" id="PF01535">
    <property type="entry name" value="PPR"/>
    <property type="match status" value="1"/>
</dbReference>
<dbReference type="Proteomes" id="UP000649617">
    <property type="component" value="Unassembled WGS sequence"/>
</dbReference>
<dbReference type="Pfam" id="PF08238">
    <property type="entry name" value="Sel1"/>
    <property type="match status" value="3"/>
</dbReference>
<dbReference type="NCBIfam" id="TIGR00756">
    <property type="entry name" value="PPR"/>
    <property type="match status" value="5"/>
</dbReference>
<evidence type="ECO:0000313" key="7">
    <source>
        <dbReference type="Proteomes" id="UP000649617"/>
    </source>
</evidence>
<dbReference type="PANTHER" id="PTHR47942:SF63">
    <property type="entry name" value="PENTATRICOPEPTIDE REPEAT-CONTAINING PROTEIN"/>
    <property type="match status" value="1"/>
</dbReference>
<evidence type="ECO:0000256" key="3">
    <source>
        <dbReference type="SAM" id="MobiDB-lite"/>
    </source>
</evidence>
<dbReference type="Gene3D" id="1.25.40.10">
    <property type="entry name" value="Tetratricopeptide repeat domain"/>
    <property type="match status" value="5"/>
</dbReference>
<dbReference type="InterPro" id="IPR033443">
    <property type="entry name" value="PROP1-like_PPR_dom"/>
</dbReference>
<dbReference type="PANTHER" id="PTHR47942">
    <property type="entry name" value="TETRATRICOPEPTIDE REPEAT (TPR)-LIKE SUPERFAMILY PROTEIN-RELATED"/>
    <property type="match status" value="1"/>
</dbReference>
<dbReference type="Pfam" id="PF17177">
    <property type="entry name" value="PPR_long"/>
    <property type="match status" value="2"/>
</dbReference>
<protein>
    <recommendedName>
        <fullName evidence="5">PROP1-like PPR domain-containing protein</fullName>
    </recommendedName>
</protein>
<feature type="repeat" description="PPR" evidence="2">
    <location>
        <begin position="685"/>
        <end position="719"/>
    </location>
</feature>
<reference evidence="6" key="1">
    <citation type="submission" date="2021-02" db="EMBL/GenBank/DDBJ databases">
        <authorList>
            <person name="Dougan E. K."/>
            <person name="Rhodes N."/>
            <person name="Thang M."/>
            <person name="Chan C."/>
        </authorList>
    </citation>
    <scope>NUCLEOTIDE SEQUENCE</scope>
</reference>
<evidence type="ECO:0000313" key="6">
    <source>
        <dbReference type="EMBL" id="CAE7620586.1"/>
    </source>
</evidence>
<dbReference type="InterPro" id="IPR011990">
    <property type="entry name" value="TPR-like_helical_dom_sf"/>
</dbReference>
<feature type="repeat" description="PPR" evidence="2">
    <location>
        <begin position="614"/>
        <end position="648"/>
    </location>
</feature>
<evidence type="ECO:0000259" key="5">
    <source>
        <dbReference type="Pfam" id="PF17177"/>
    </source>
</evidence>
<dbReference type="InterPro" id="IPR002885">
    <property type="entry name" value="PPR_rpt"/>
</dbReference>
<dbReference type="EMBL" id="CAJNIZ010042112">
    <property type="protein sequence ID" value="CAE7620586.1"/>
    <property type="molecule type" value="Genomic_DNA"/>
</dbReference>
<dbReference type="AlphaFoldDB" id="A0A812V689"/>
<dbReference type="SMART" id="SM00671">
    <property type="entry name" value="SEL1"/>
    <property type="match status" value="3"/>
</dbReference>
<feature type="transmembrane region" description="Helical" evidence="4">
    <location>
        <begin position="256"/>
        <end position="275"/>
    </location>
</feature>
<feature type="transmembrane region" description="Helical" evidence="4">
    <location>
        <begin position="6"/>
        <end position="26"/>
    </location>
</feature>
<dbReference type="PROSITE" id="PS51375">
    <property type="entry name" value="PPR"/>
    <property type="match status" value="6"/>
</dbReference>
<keyword evidence="4" id="KW-0812">Transmembrane</keyword>
<keyword evidence="4" id="KW-0472">Membrane</keyword>
<feature type="repeat" description="PPR" evidence="2">
    <location>
        <begin position="508"/>
        <end position="542"/>
    </location>
</feature>
<proteinExistence type="predicted"/>
<gene>
    <name evidence="6" type="ORF">SPIL2461_LOCUS16273</name>
</gene>
<evidence type="ECO:0000256" key="2">
    <source>
        <dbReference type="PROSITE-ProRule" id="PRU00708"/>
    </source>
</evidence>
<keyword evidence="1" id="KW-0677">Repeat</keyword>
<dbReference type="InterPro" id="IPR006597">
    <property type="entry name" value="Sel1-like"/>
</dbReference>